<sequence length="53" mass="5769">MLAAGDCSSCGWNLKSADIARSVRLNEEVTRVSQHFGALTIRSADAFVKEISR</sequence>
<dbReference type="Proteomes" id="UP000250235">
    <property type="component" value="Unassembled WGS sequence"/>
</dbReference>
<proteinExistence type="predicted"/>
<accession>A0A2Z7CT84</accession>
<reference evidence="1 2" key="1">
    <citation type="journal article" date="2015" name="Proc. Natl. Acad. Sci. U.S.A.">
        <title>The resurrection genome of Boea hygrometrica: A blueprint for survival of dehydration.</title>
        <authorList>
            <person name="Xiao L."/>
            <person name="Yang G."/>
            <person name="Zhang L."/>
            <person name="Yang X."/>
            <person name="Zhao S."/>
            <person name="Ji Z."/>
            <person name="Zhou Q."/>
            <person name="Hu M."/>
            <person name="Wang Y."/>
            <person name="Chen M."/>
            <person name="Xu Y."/>
            <person name="Jin H."/>
            <person name="Xiao X."/>
            <person name="Hu G."/>
            <person name="Bao F."/>
            <person name="Hu Y."/>
            <person name="Wan P."/>
            <person name="Li L."/>
            <person name="Deng X."/>
            <person name="Kuang T."/>
            <person name="Xiang C."/>
            <person name="Zhu J.K."/>
            <person name="Oliver M.J."/>
            <person name="He Y."/>
        </authorList>
    </citation>
    <scope>NUCLEOTIDE SEQUENCE [LARGE SCALE GENOMIC DNA]</scope>
    <source>
        <strain evidence="2">cv. XS01</strain>
    </source>
</reference>
<dbReference type="AlphaFoldDB" id="A0A2Z7CT84"/>
<name>A0A2Z7CT84_9LAMI</name>
<dbReference type="EMBL" id="KQ994538">
    <property type="protein sequence ID" value="KZV47929.1"/>
    <property type="molecule type" value="Genomic_DNA"/>
</dbReference>
<organism evidence="1 2">
    <name type="scientific">Dorcoceras hygrometricum</name>
    <dbReference type="NCBI Taxonomy" id="472368"/>
    <lineage>
        <taxon>Eukaryota</taxon>
        <taxon>Viridiplantae</taxon>
        <taxon>Streptophyta</taxon>
        <taxon>Embryophyta</taxon>
        <taxon>Tracheophyta</taxon>
        <taxon>Spermatophyta</taxon>
        <taxon>Magnoliopsida</taxon>
        <taxon>eudicotyledons</taxon>
        <taxon>Gunneridae</taxon>
        <taxon>Pentapetalae</taxon>
        <taxon>asterids</taxon>
        <taxon>lamiids</taxon>
        <taxon>Lamiales</taxon>
        <taxon>Gesneriaceae</taxon>
        <taxon>Didymocarpoideae</taxon>
        <taxon>Trichosporeae</taxon>
        <taxon>Loxocarpinae</taxon>
        <taxon>Dorcoceras</taxon>
    </lineage>
</organism>
<evidence type="ECO:0000313" key="1">
    <source>
        <dbReference type="EMBL" id="KZV47929.1"/>
    </source>
</evidence>
<gene>
    <name evidence="1" type="ORF">F511_20537</name>
</gene>
<evidence type="ECO:0000313" key="2">
    <source>
        <dbReference type="Proteomes" id="UP000250235"/>
    </source>
</evidence>
<keyword evidence="2" id="KW-1185">Reference proteome</keyword>
<protein>
    <submittedName>
        <fullName evidence="1">Cullin-3A</fullName>
    </submittedName>
</protein>